<feature type="domain" description="RNA polymerase sigma factor 70 region 4 type 2" evidence="3">
    <location>
        <begin position="113"/>
        <end position="163"/>
    </location>
</feature>
<dbReference type="GO" id="GO:0003677">
    <property type="term" value="F:DNA binding"/>
    <property type="evidence" value="ECO:0007669"/>
    <property type="project" value="InterPro"/>
</dbReference>
<evidence type="ECO:0000259" key="2">
    <source>
        <dbReference type="Pfam" id="PF04542"/>
    </source>
</evidence>
<dbReference type="InterPro" id="IPR007627">
    <property type="entry name" value="RNA_pol_sigma70_r2"/>
</dbReference>
<gene>
    <name evidence="4" type="ordered locus">Sinac_3393</name>
</gene>
<dbReference type="KEGG" id="saci:Sinac_3393"/>
<dbReference type="EMBL" id="CP003364">
    <property type="protein sequence ID" value="AGA27654.1"/>
    <property type="molecule type" value="Genomic_DNA"/>
</dbReference>
<dbReference type="InterPro" id="IPR052704">
    <property type="entry name" value="ECF_Sigma-70_Domain"/>
</dbReference>
<dbReference type="SUPFAM" id="SSF54427">
    <property type="entry name" value="NTF2-like"/>
    <property type="match status" value="1"/>
</dbReference>
<dbReference type="PANTHER" id="PTHR30173:SF36">
    <property type="entry name" value="ECF RNA POLYMERASE SIGMA FACTOR SIGJ"/>
    <property type="match status" value="1"/>
</dbReference>
<dbReference type="InterPro" id="IPR032710">
    <property type="entry name" value="NTF2-like_dom_sf"/>
</dbReference>
<dbReference type="HOGENOM" id="CLU_047691_22_0_0"/>
<dbReference type="Gene3D" id="1.10.1740.10">
    <property type="match status" value="1"/>
</dbReference>
<feature type="domain" description="RNA polymerase sigma-70 region 2" evidence="2">
    <location>
        <begin position="15"/>
        <end position="77"/>
    </location>
</feature>
<dbReference type="Gene3D" id="1.10.10.10">
    <property type="entry name" value="Winged helix-like DNA-binding domain superfamily/Winged helix DNA-binding domain"/>
    <property type="match status" value="1"/>
</dbReference>
<dbReference type="InterPro" id="IPR013324">
    <property type="entry name" value="RNA_pol_sigma_r3/r4-like"/>
</dbReference>
<accession>L0DE44</accession>
<dbReference type="Gene3D" id="3.10.450.50">
    <property type="match status" value="1"/>
</dbReference>
<dbReference type="InterPro" id="IPR013249">
    <property type="entry name" value="RNA_pol_sigma70_r4_t2"/>
</dbReference>
<evidence type="ECO:0000256" key="1">
    <source>
        <dbReference type="ARBA" id="ARBA00011344"/>
    </source>
</evidence>
<dbReference type="InterPro" id="IPR014303">
    <property type="entry name" value="RNA_pol_sigma-70_ECF"/>
</dbReference>
<keyword evidence="5" id="KW-1185">Reference proteome</keyword>
<dbReference type="RefSeq" id="WP_015246799.1">
    <property type="nucleotide sequence ID" value="NC_019892.1"/>
</dbReference>
<dbReference type="SUPFAM" id="SSF88659">
    <property type="entry name" value="Sigma3 and sigma4 domains of RNA polymerase sigma factors"/>
    <property type="match status" value="1"/>
</dbReference>
<dbReference type="SUPFAM" id="SSF88946">
    <property type="entry name" value="Sigma2 domain of RNA polymerase sigma factors"/>
    <property type="match status" value="1"/>
</dbReference>
<dbReference type="OrthoDB" id="3211555at2"/>
<dbReference type="STRING" id="886293.Sinac_3393"/>
<dbReference type="PANTHER" id="PTHR30173">
    <property type="entry name" value="SIGMA 19 FACTOR"/>
    <property type="match status" value="1"/>
</dbReference>
<dbReference type="GO" id="GO:0016987">
    <property type="term" value="F:sigma factor activity"/>
    <property type="evidence" value="ECO:0007669"/>
    <property type="project" value="InterPro"/>
</dbReference>
<dbReference type="GO" id="GO:0006352">
    <property type="term" value="P:DNA-templated transcription initiation"/>
    <property type="evidence" value="ECO:0007669"/>
    <property type="project" value="InterPro"/>
</dbReference>
<reference evidence="4 5" key="1">
    <citation type="submission" date="2012-02" db="EMBL/GenBank/DDBJ databases">
        <title>Complete sequence of chromosome of Singulisphaera acidiphila DSM 18658.</title>
        <authorList>
            <consortium name="US DOE Joint Genome Institute (JGI-PGF)"/>
            <person name="Lucas S."/>
            <person name="Copeland A."/>
            <person name="Lapidus A."/>
            <person name="Glavina del Rio T."/>
            <person name="Dalin E."/>
            <person name="Tice H."/>
            <person name="Bruce D."/>
            <person name="Goodwin L."/>
            <person name="Pitluck S."/>
            <person name="Peters L."/>
            <person name="Ovchinnikova G."/>
            <person name="Chertkov O."/>
            <person name="Kyrpides N."/>
            <person name="Mavromatis K."/>
            <person name="Ivanova N."/>
            <person name="Brettin T."/>
            <person name="Detter J.C."/>
            <person name="Han C."/>
            <person name="Larimer F."/>
            <person name="Land M."/>
            <person name="Hauser L."/>
            <person name="Markowitz V."/>
            <person name="Cheng J.-F."/>
            <person name="Hugenholtz P."/>
            <person name="Woyke T."/>
            <person name="Wu D."/>
            <person name="Tindall B."/>
            <person name="Pomrenke H."/>
            <person name="Brambilla E."/>
            <person name="Klenk H.-P."/>
            <person name="Eisen J.A."/>
        </authorList>
    </citation>
    <scope>NUCLEOTIDE SEQUENCE [LARGE SCALE GENOMIC DNA]</scope>
    <source>
        <strain evidence="5">ATCC BAA-1392 / DSM 18658 / VKM B-2454 / MOB10</strain>
    </source>
</reference>
<dbReference type="InterPro" id="IPR013325">
    <property type="entry name" value="RNA_pol_sigma_r2"/>
</dbReference>
<dbReference type="Pfam" id="PF04542">
    <property type="entry name" value="Sigma70_r2"/>
    <property type="match status" value="1"/>
</dbReference>
<dbReference type="AlphaFoldDB" id="L0DE44"/>
<dbReference type="Proteomes" id="UP000010798">
    <property type="component" value="Chromosome"/>
</dbReference>
<dbReference type="eggNOG" id="COG1595">
    <property type="taxonomic scope" value="Bacteria"/>
</dbReference>
<evidence type="ECO:0000313" key="4">
    <source>
        <dbReference type="EMBL" id="AGA27654.1"/>
    </source>
</evidence>
<dbReference type="InterPro" id="IPR014284">
    <property type="entry name" value="RNA_pol_sigma-70_dom"/>
</dbReference>
<evidence type="ECO:0000313" key="5">
    <source>
        <dbReference type="Proteomes" id="UP000010798"/>
    </source>
</evidence>
<evidence type="ECO:0000259" key="3">
    <source>
        <dbReference type="Pfam" id="PF08281"/>
    </source>
</evidence>
<protein>
    <submittedName>
        <fullName evidence="4">RNA polymerase sigma-70 factor, TIGR02957 family</fullName>
    </submittedName>
</protein>
<organism evidence="4 5">
    <name type="scientific">Singulisphaera acidiphila (strain ATCC BAA-1392 / DSM 18658 / VKM B-2454 / MOB10)</name>
    <dbReference type="NCBI Taxonomy" id="886293"/>
    <lineage>
        <taxon>Bacteria</taxon>
        <taxon>Pseudomonadati</taxon>
        <taxon>Planctomycetota</taxon>
        <taxon>Planctomycetia</taxon>
        <taxon>Isosphaerales</taxon>
        <taxon>Isosphaeraceae</taxon>
        <taxon>Singulisphaera</taxon>
    </lineage>
</organism>
<sequence>MTTSKPEPIDAGEFESQRRRLTGLAYRMLGSVAEAEDVVQEAYLRWHAADRAAIADPPAFLSTVVTRLCLDQIKSARSRREHYIGPWLPEPVLDDEPLGAETASDYAHELSMTLMLALERLSPLERAAFLLHDVFDIEFGQVARTLGRSEPACRQLAARARAHVKESQPRFPVPPETGARLAEAFLTAARSGDAETLTLLLAEDAVLSSDGGGKRLAALRPIFGRDKITRFFVGLASKYNRYAQYGATPTRINGQPGFIVTEPDGSIHTMAVDLRDGLITSIYVVRNPDKLKHLARP</sequence>
<dbReference type="InterPro" id="IPR036388">
    <property type="entry name" value="WH-like_DNA-bd_sf"/>
</dbReference>
<dbReference type="NCBIfam" id="TIGR02957">
    <property type="entry name" value="SigX4"/>
    <property type="match status" value="1"/>
</dbReference>
<comment type="subunit">
    <text evidence="1">Interacts transiently with the RNA polymerase catalytic core formed by RpoA, RpoB, RpoC and RpoZ (2 alpha, 1 beta, 1 beta' and 1 omega subunit) to form the RNA polymerase holoenzyme that can initiate transcription.</text>
</comment>
<proteinExistence type="predicted"/>
<dbReference type="NCBIfam" id="NF007214">
    <property type="entry name" value="PRK09636.1"/>
    <property type="match status" value="1"/>
</dbReference>
<dbReference type="Pfam" id="PF08281">
    <property type="entry name" value="Sigma70_r4_2"/>
    <property type="match status" value="1"/>
</dbReference>
<dbReference type="NCBIfam" id="TIGR02937">
    <property type="entry name" value="sigma70-ECF"/>
    <property type="match status" value="1"/>
</dbReference>
<name>L0DE44_SINAD</name>